<keyword evidence="3" id="KW-1185">Reference proteome</keyword>
<gene>
    <name evidence="2" type="ORF">H2O64_16500</name>
</gene>
<sequence length="174" mass="20128">MEDRIFDLLMYAVPAVITGGIAYFFFRDHIANEDKRRRYLLHKEAQKEALPIRLQAYERLSLFLERVTPSKLLIRVGPNSSDKTDYERLLIMSIEQEFSHNLAQQIYMSDQCWSAIIVSKNKVIQLIQKANLSEKTDSADKLREVVLREMLEIPSPTDAALSFIKKEVGDLLNP</sequence>
<dbReference type="Pfam" id="PF25589">
    <property type="entry name" value="DUF7935"/>
    <property type="match status" value="1"/>
</dbReference>
<evidence type="ECO:0000313" key="2">
    <source>
        <dbReference type="EMBL" id="MBC8756276.1"/>
    </source>
</evidence>
<reference evidence="2 3" key="1">
    <citation type="submission" date="2020-07" db="EMBL/GenBank/DDBJ databases">
        <title>Description of Kordia aestuariivivens sp. nov., isolated from a tidal flat.</title>
        <authorList>
            <person name="Park S."/>
            <person name="Yoon J.-H."/>
        </authorList>
    </citation>
    <scope>NUCLEOTIDE SEQUENCE [LARGE SCALE GENOMIC DNA]</scope>
    <source>
        <strain evidence="2 3">YSTF-M3</strain>
    </source>
</reference>
<organism evidence="2 3">
    <name type="scientific">Kordia aestuariivivens</name>
    <dbReference type="NCBI Taxonomy" id="2759037"/>
    <lineage>
        <taxon>Bacteria</taxon>
        <taxon>Pseudomonadati</taxon>
        <taxon>Bacteroidota</taxon>
        <taxon>Flavobacteriia</taxon>
        <taxon>Flavobacteriales</taxon>
        <taxon>Flavobacteriaceae</taxon>
        <taxon>Kordia</taxon>
    </lineage>
</organism>
<keyword evidence="1" id="KW-0472">Membrane</keyword>
<accession>A0ABR7QD14</accession>
<dbReference type="RefSeq" id="WP_187563315.1">
    <property type="nucleotide sequence ID" value="NZ_JACGWS010000010.1"/>
</dbReference>
<name>A0ABR7QD14_9FLAO</name>
<dbReference type="EMBL" id="JACGWS010000010">
    <property type="protein sequence ID" value="MBC8756276.1"/>
    <property type="molecule type" value="Genomic_DNA"/>
</dbReference>
<evidence type="ECO:0000256" key="1">
    <source>
        <dbReference type="SAM" id="Phobius"/>
    </source>
</evidence>
<evidence type="ECO:0000313" key="3">
    <source>
        <dbReference type="Proteomes" id="UP000619238"/>
    </source>
</evidence>
<keyword evidence="1" id="KW-1133">Transmembrane helix</keyword>
<protein>
    <submittedName>
        <fullName evidence="2">Uncharacterized protein</fullName>
    </submittedName>
</protein>
<dbReference type="InterPro" id="IPR057695">
    <property type="entry name" value="DUF7935"/>
</dbReference>
<feature type="transmembrane region" description="Helical" evidence="1">
    <location>
        <begin position="6"/>
        <end position="26"/>
    </location>
</feature>
<comment type="caution">
    <text evidence="2">The sequence shown here is derived from an EMBL/GenBank/DDBJ whole genome shotgun (WGS) entry which is preliminary data.</text>
</comment>
<proteinExistence type="predicted"/>
<keyword evidence="1" id="KW-0812">Transmembrane</keyword>
<dbReference type="Proteomes" id="UP000619238">
    <property type="component" value="Unassembled WGS sequence"/>
</dbReference>